<comment type="caution">
    <text evidence="2">The sequence shown here is derived from an EMBL/GenBank/DDBJ whole genome shotgun (WGS) entry which is preliminary data.</text>
</comment>
<reference evidence="2" key="2">
    <citation type="journal article" date="2021" name="PeerJ">
        <title>Extensive microbial diversity within the chicken gut microbiome revealed by metagenomics and culture.</title>
        <authorList>
            <person name="Gilroy R."/>
            <person name="Ravi A."/>
            <person name="Getino M."/>
            <person name="Pursley I."/>
            <person name="Horton D.L."/>
            <person name="Alikhan N.F."/>
            <person name="Baker D."/>
            <person name="Gharbi K."/>
            <person name="Hall N."/>
            <person name="Watson M."/>
            <person name="Adriaenssens E.M."/>
            <person name="Foster-Nyarko E."/>
            <person name="Jarju S."/>
            <person name="Secka A."/>
            <person name="Antonio M."/>
            <person name="Oren A."/>
            <person name="Chaudhuri R.R."/>
            <person name="La Ragione R."/>
            <person name="Hildebrand F."/>
            <person name="Pallen M.J."/>
        </authorList>
    </citation>
    <scope>NUCLEOTIDE SEQUENCE</scope>
    <source>
        <strain evidence="2">11300</strain>
    </source>
</reference>
<evidence type="ECO:0000313" key="3">
    <source>
        <dbReference type="Proteomes" id="UP000824091"/>
    </source>
</evidence>
<proteinExistence type="predicted"/>
<sequence length="172" mass="19274">MNGSSYSFTLSLSITMSCFWYRFVAVNRSLIVRGLTDKALERISPETDGYIGEIFSEMCGQYVEANILSGSIGDEIGRWWGTDPGMGAQADIDIMTRLSEEELLLGICLWTREQVGAEQLEIIKWQSRIFPERDKKIYIFARSGFAEGCVEYAAESGNIHLLTFEDVMAGLA</sequence>
<reference evidence="2" key="1">
    <citation type="submission" date="2020-10" db="EMBL/GenBank/DDBJ databases">
        <authorList>
            <person name="Gilroy R."/>
        </authorList>
    </citation>
    <scope>NUCLEOTIDE SEQUENCE</scope>
    <source>
        <strain evidence="2">11300</strain>
    </source>
</reference>
<protein>
    <recommendedName>
        <fullName evidence="1">DUF234 domain-containing protein</fullName>
    </recommendedName>
</protein>
<dbReference type="AlphaFoldDB" id="A0A9D1L8V2"/>
<evidence type="ECO:0000313" key="2">
    <source>
        <dbReference type="EMBL" id="HIU28206.1"/>
    </source>
</evidence>
<dbReference type="InterPro" id="IPR004256">
    <property type="entry name" value="DUF234"/>
</dbReference>
<dbReference type="Proteomes" id="UP000824091">
    <property type="component" value="Unassembled WGS sequence"/>
</dbReference>
<dbReference type="Pfam" id="PF03008">
    <property type="entry name" value="DUF234"/>
    <property type="match status" value="1"/>
</dbReference>
<accession>A0A9D1L8V2</accession>
<organism evidence="2 3">
    <name type="scientific">Candidatus Fimisoma avicola</name>
    <dbReference type="NCBI Taxonomy" id="2840826"/>
    <lineage>
        <taxon>Bacteria</taxon>
        <taxon>Bacillati</taxon>
        <taxon>Bacillota</taxon>
        <taxon>Clostridia</taxon>
        <taxon>Eubacteriales</taxon>
        <taxon>Candidatus Fimisoma</taxon>
    </lineage>
</organism>
<gene>
    <name evidence="2" type="ORF">IAD16_07505</name>
</gene>
<evidence type="ECO:0000259" key="1">
    <source>
        <dbReference type="Pfam" id="PF03008"/>
    </source>
</evidence>
<dbReference type="EMBL" id="DVMO01000109">
    <property type="protein sequence ID" value="HIU28206.1"/>
    <property type="molecule type" value="Genomic_DNA"/>
</dbReference>
<name>A0A9D1L8V2_9FIRM</name>
<feature type="domain" description="DUF234" evidence="1">
    <location>
        <begin position="20"/>
        <end position="113"/>
    </location>
</feature>